<dbReference type="InterPro" id="IPR016181">
    <property type="entry name" value="Acyl_CoA_acyltransferase"/>
</dbReference>
<keyword evidence="5" id="KW-1185">Reference proteome</keyword>
<dbReference type="Proteomes" id="UP001317259">
    <property type="component" value="Unassembled WGS sequence"/>
</dbReference>
<protein>
    <submittedName>
        <fullName evidence="4">GNAT family N-acetyltransferase</fullName>
    </submittedName>
</protein>
<dbReference type="PROSITE" id="PS51186">
    <property type="entry name" value="GNAT"/>
    <property type="match status" value="1"/>
</dbReference>
<dbReference type="InterPro" id="IPR050832">
    <property type="entry name" value="Bact_Acetyltransf"/>
</dbReference>
<evidence type="ECO:0000313" key="5">
    <source>
        <dbReference type="Proteomes" id="UP001317259"/>
    </source>
</evidence>
<dbReference type="InterPro" id="IPR000182">
    <property type="entry name" value="GNAT_dom"/>
</dbReference>
<evidence type="ECO:0000259" key="3">
    <source>
        <dbReference type="PROSITE" id="PS51186"/>
    </source>
</evidence>
<reference evidence="4 5" key="1">
    <citation type="submission" date="2022-04" db="EMBL/GenBank/DDBJ databases">
        <title>Genome draft of Actinomadura sp. ATCC 31491.</title>
        <authorList>
            <person name="Shi X."/>
            <person name="Du Y."/>
        </authorList>
    </citation>
    <scope>NUCLEOTIDE SEQUENCE [LARGE SCALE GENOMIC DNA]</scope>
    <source>
        <strain evidence="4 5">ATCC 31491</strain>
    </source>
</reference>
<dbReference type="EMBL" id="JAKRKC020000001">
    <property type="protein sequence ID" value="MCK2217614.1"/>
    <property type="molecule type" value="Genomic_DNA"/>
</dbReference>
<evidence type="ECO:0000256" key="1">
    <source>
        <dbReference type="ARBA" id="ARBA00022679"/>
    </source>
</evidence>
<dbReference type="Pfam" id="PF00583">
    <property type="entry name" value="Acetyltransf_1"/>
    <property type="match status" value="1"/>
</dbReference>
<name>A0ABT0FZ38_9ACTN</name>
<evidence type="ECO:0000313" key="4">
    <source>
        <dbReference type="EMBL" id="MCK2217614.1"/>
    </source>
</evidence>
<gene>
    <name evidence="4" type="ORF">MF672_028040</name>
</gene>
<keyword evidence="2" id="KW-0012">Acyltransferase</keyword>
<comment type="caution">
    <text evidence="4">The sequence shown here is derived from an EMBL/GenBank/DDBJ whole genome shotgun (WGS) entry which is preliminary data.</text>
</comment>
<dbReference type="PANTHER" id="PTHR43877">
    <property type="entry name" value="AMINOALKYLPHOSPHONATE N-ACETYLTRANSFERASE-RELATED-RELATED"/>
    <property type="match status" value="1"/>
</dbReference>
<dbReference type="PANTHER" id="PTHR43877:SF1">
    <property type="entry name" value="ACETYLTRANSFERASE"/>
    <property type="match status" value="1"/>
</dbReference>
<evidence type="ECO:0000256" key="2">
    <source>
        <dbReference type="ARBA" id="ARBA00023315"/>
    </source>
</evidence>
<dbReference type="Gene3D" id="3.40.630.30">
    <property type="match status" value="1"/>
</dbReference>
<keyword evidence="1" id="KW-0808">Transferase</keyword>
<accession>A0ABT0FZ38</accession>
<proteinExistence type="predicted"/>
<sequence>MSYEIRSAHPEDAAVIEEVRLATWRVAYRDVMPADHLASLEVRPEVVRNRAEVLRSGRVSGLVAEVRGEVRGFALYGPSRDEDVPGMEVYAIYVLPDEFSTGMGRALMTAAVEDLAASGHGEAGLWVLAANARARRFYERFGFTPSGRAKMLPDPPLEEVHYRLALTAP</sequence>
<dbReference type="SUPFAM" id="SSF55729">
    <property type="entry name" value="Acyl-CoA N-acyltransferases (Nat)"/>
    <property type="match status" value="1"/>
</dbReference>
<dbReference type="RefSeq" id="WP_242377886.1">
    <property type="nucleotide sequence ID" value="NZ_JAKRKC020000001.1"/>
</dbReference>
<organism evidence="4 5">
    <name type="scientific">Actinomadura luzonensis</name>
    <dbReference type="NCBI Taxonomy" id="2805427"/>
    <lineage>
        <taxon>Bacteria</taxon>
        <taxon>Bacillati</taxon>
        <taxon>Actinomycetota</taxon>
        <taxon>Actinomycetes</taxon>
        <taxon>Streptosporangiales</taxon>
        <taxon>Thermomonosporaceae</taxon>
        <taxon>Actinomadura</taxon>
    </lineage>
</organism>
<dbReference type="CDD" id="cd04301">
    <property type="entry name" value="NAT_SF"/>
    <property type="match status" value="1"/>
</dbReference>
<feature type="domain" description="N-acetyltransferase" evidence="3">
    <location>
        <begin position="3"/>
        <end position="169"/>
    </location>
</feature>